<accession>A0ABN6KT30</accession>
<dbReference type="RefSeq" id="WP_229330973.1">
    <property type="nucleotide sequence ID" value="NZ_AP025183.1"/>
</dbReference>
<gene>
    <name evidence="3" type="ORF">GENT11_05680</name>
</gene>
<organism evidence="3 4">
    <name type="scientific">Flavobacterium ammonificans</name>
    <dbReference type="NCBI Taxonomy" id="1751056"/>
    <lineage>
        <taxon>Bacteria</taxon>
        <taxon>Pseudomonadati</taxon>
        <taxon>Bacteroidota</taxon>
        <taxon>Flavobacteriia</taxon>
        <taxon>Flavobacteriales</taxon>
        <taxon>Flavobacteriaceae</taxon>
        <taxon>Flavobacterium</taxon>
    </lineage>
</organism>
<dbReference type="Proteomes" id="UP001319865">
    <property type="component" value="Chromosome"/>
</dbReference>
<evidence type="ECO:0000313" key="4">
    <source>
        <dbReference type="Proteomes" id="UP001319865"/>
    </source>
</evidence>
<dbReference type="EMBL" id="AP025183">
    <property type="protein sequence ID" value="BDB52256.1"/>
    <property type="molecule type" value="Genomic_DNA"/>
</dbReference>
<protein>
    <submittedName>
        <fullName evidence="3">DUF2807 domain-containing protein</fullName>
    </submittedName>
</protein>
<keyword evidence="4" id="KW-1185">Reference proteome</keyword>
<evidence type="ECO:0000259" key="2">
    <source>
        <dbReference type="Pfam" id="PF10988"/>
    </source>
</evidence>
<evidence type="ECO:0000256" key="1">
    <source>
        <dbReference type="SAM" id="SignalP"/>
    </source>
</evidence>
<dbReference type="Pfam" id="PF10988">
    <property type="entry name" value="DUF2807"/>
    <property type="match status" value="1"/>
</dbReference>
<name>A0ABN6KT30_9FLAO</name>
<proteinExistence type="predicted"/>
<reference evidence="3 4" key="1">
    <citation type="journal article" date="2022" name="Int. J. Syst. Evol. Microbiol.">
        <title>Flavobacterium ammonificans sp. nov. and Flavobacterium ammoniigenes sp. nov., ammonifying bacteria isolated from surface river water.</title>
        <authorList>
            <person name="Watanabe K."/>
            <person name="Kitamura T."/>
            <person name="Ogata Y."/>
            <person name="Shindo C."/>
            <person name="Suda W."/>
        </authorList>
    </citation>
    <scope>NUCLEOTIDE SEQUENCE [LARGE SCALE GENOMIC DNA]</scope>
    <source>
        <strain evidence="3 4">GENT11</strain>
    </source>
</reference>
<dbReference type="InterPro" id="IPR021255">
    <property type="entry name" value="DUF2807"/>
</dbReference>
<feature type="chain" id="PRO_5045079778" evidence="1">
    <location>
        <begin position="18"/>
        <end position="221"/>
    </location>
</feature>
<reference evidence="3 4" key="2">
    <citation type="journal article" date="2022" name="Microorganisms">
        <title>Complete Genome Sequences of Two Flavobacterium ammonificans Strains and a Flavobacterium ammoniigenes Strain of Ammonifying Bacterioplankton Isolated from Surface River Water.</title>
        <authorList>
            <person name="Suda W."/>
            <person name="Ogata Y."/>
            <person name="Shindo C."/>
            <person name="Watanabe K."/>
        </authorList>
    </citation>
    <scope>NUCLEOTIDE SEQUENCE [LARGE SCALE GENOMIC DNA]</scope>
    <source>
        <strain evidence="3 4">GENT11</strain>
    </source>
</reference>
<sequence>MKKLLFILLLISSLTYAQTDKKVGDFNKVTAFDQITVELIASEENKVVLSGTNSDVVEVVNKNGELKLRMPLTNLLKGNQVNAKVYYTDLTAIEANEGSQISSDSSIKAIGFEIIAKEGSVIDINLEVSNLNVKITSGGIVKTAGTAKNQDVVISAGAIYEAKELTTEQTVISINAGGEATIFATELADAKTRAGGEIMIYGNPSQVNKKTFAGGRIKIVK</sequence>
<dbReference type="Gene3D" id="2.160.20.120">
    <property type="match status" value="1"/>
</dbReference>
<keyword evidence="1" id="KW-0732">Signal</keyword>
<feature type="signal peptide" evidence="1">
    <location>
        <begin position="1"/>
        <end position="17"/>
    </location>
</feature>
<evidence type="ECO:0000313" key="3">
    <source>
        <dbReference type="EMBL" id="BDB52256.1"/>
    </source>
</evidence>
<feature type="domain" description="Putative auto-transporter adhesin head GIN" evidence="2">
    <location>
        <begin position="25"/>
        <end position="204"/>
    </location>
</feature>